<evidence type="ECO:0000313" key="3">
    <source>
        <dbReference type="Proteomes" id="UP000027439"/>
    </source>
</evidence>
<dbReference type="OrthoDB" id="5288747at2"/>
<dbReference type="SUPFAM" id="SSF52540">
    <property type="entry name" value="P-loop containing nucleoside triphosphate hydrolases"/>
    <property type="match status" value="1"/>
</dbReference>
<evidence type="ECO:0000313" key="4">
    <source>
        <dbReference type="Proteomes" id="UP000597138"/>
    </source>
</evidence>
<evidence type="ECO:0000313" key="2">
    <source>
        <dbReference type="EMBL" id="KDR27626.1"/>
    </source>
</evidence>
<reference evidence="1" key="1">
    <citation type="journal article" date="2014" name="Int. J. Syst. Evol. Microbiol.">
        <title>Complete genome of a new Firmicutes species belonging to the dominant human colonic microbiota ('Ruminococcus bicirculans') reveals two chromosomes and a selective capacity to utilize plant glucans.</title>
        <authorList>
            <consortium name="NISC Comparative Sequencing Program"/>
            <person name="Wegmann U."/>
            <person name="Louis P."/>
            <person name="Goesmann A."/>
            <person name="Henrissat B."/>
            <person name="Duncan S.H."/>
            <person name="Flint H.J."/>
        </authorList>
    </citation>
    <scope>NUCLEOTIDE SEQUENCE</scope>
    <source>
        <strain evidence="1">CGMCC 1.11013</strain>
    </source>
</reference>
<dbReference type="eggNOG" id="COG0455">
    <property type="taxonomic scope" value="Bacteria"/>
</dbReference>
<dbReference type="NCBIfam" id="TIGR03371">
    <property type="entry name" value="cellulose_yhjQ"/>
    <property type="match status" value="1"/>
</dbReference>
<protein>
    <submittedName>
        <fullName evidence="2">Cellulose biosynthesis protein</fullName>
    </submittedName>
    <submittedName>
        <fullName evidence="1">Cellulose synthase operon protein YhjQ</fullName>
    </submittedName>
</protein>
<name>A0A069NRJ7_9BURK</name>
<dbReference type="PIRSF" id="PIRSF009320">
    <property type="entry name" value="Nuc_binding_HP_1000"/>
    <property type="match status" value="1"/>
</dbReference>
<proteinExistence type="predicted"/>
<accession>A0A069NRJ7</accession>
<gene>
    <name evidence="2" type="ORF">BG57_22695</name>
    <name evidence="1" type="ORF">GCM10010985_28750</name>
</gene>
<dbReference type="Proteomes" id="UP000597138">
    <property type="component" value="Unassembled WGS sequence"/>
</dbReference>
<dbReference type="EMBL" id="JFHE01000041">
    <property type="protein sequence ID" value="KDR27626.1"/>
    <property type="molecule type" value="Genomic_DNA"/>
</dbReference>
<sequence length="255" mass="26910">MKTIAVISTTGGAGRTTLAATLAVLLARRGRDVVAIDFDPQNMLGAWLGLDALAPHGIAHALTGASHAWHAHTWRNDDGVLFVPHGQVTLDEAAACDTQLAAQPQWLENAIAEIALPESGVVVIDTPRYPSRQAQQAARAADLVLCVCPPDPAACAAFVAHLPALREACGDVRVVVNRLNPAREMQRDVLAMLRAAAGGLPVAQRIHMEAALPEAFARGAWVIDEAPHTQASHDLHGLAQHVDARLPEIEASIAA</sequence>
<organism evidence="2 3">
    <name type="scientific">Caballeronia grimmiae</name>
    <dbReference type="NCBI Taxonomy" id="1071679"/>
    <lineage>
        <taxon>Bacteria</taxon>
        <taxon>Pseudomonadati</taxon>
        <taxon>Pseudomonadota</taxon>
        <taxon>Betaproteobacteria</taxon>
        <taxon>Burkholderiales</taxon>
        <taxon>Burkholderiaceae</taxon>
        <taxon>Caballeronia</taxon>
    </lineage>
</organism>
<reference evidence="1" key="4">
    <citation type="submission" date="2024-05" db="EMBL/GenBank/DDBJ databases">
        <authorList>
            <person name="Sun Q."/>
            <person name="Zhou Y."/>
        </authorList>
    </citation>
    <scope>NUCLEOTIDE SEQUENCE</scope>
    <source>
        <strain evidence="1">CGMCC 1.11013</strain>
    </source>
</reference>
<dbReference type="InterPro" id="IPR027417">
    <property type="entry name" value="P-loop_NTPase"/>
</dbReference>
<dbReference type="PANTHER" id="PTHR13696">
    <property type="entry name" value="P-LOOP CONTAINING NUCLEOSIDE TRIPHOSPHATE HYDROLASE"/>
    <property type="match status" value="1"/>
</dbReference>
<dbReference type="Pfam" id="PF06564">
    <property type="entry name" value="CBP_BcsQ"/>
    <property type="match status" value="1"/>
</dbReference>
<reference evidence="4" key="3">
    <citation type="journal article" date="2019" name="Int. J. Syst. Evol. Microbiol.">
        <title>The Global Catalogue of Microorganisms (GCM) 10K type strain sequencing project: providing services to taxonomists for standard genome sequencing and annotation.</title>
        <authorList>
            <consortium name="The Broad Institute Genomics Platform"/>
            <consortium name="The Broad Institute Genome Sequencing Center for Infectious Disease"/>
            <person name="Wu L."/>
            <person name="Ma J."/>
        </authorList>
    </citation>
    <scope>NUCLEOTIDE SEQUENCE [LARGE SCALE GENOMIC DNA]</scope>
    <source>
        <strain evidence="4">CGMCC 1.11013</strain>
    </source>
</reference>
<dbReference type="RefSeq" id="WP_035969678.1">
    <property type="nucleotide sequence ID" value="NZ_BMEG01000004.1"/>
</dbReference>
<keyword evidence="4" id="KW-1185">Reference proteome</keyword>
<dbReference type="InterPro" id="IPR017746">
    <property type="entry name" value="Cellulose_synthase_operon_BcsQ"/>
</dbReference>
<dbReference type="STRING" id="1071679.BG57_22695"/>
<dbReference type="PANTHER" id="PTHR13696:SF96">
    <property type="entry name" value="COBQ_COBB_MIND_PARA NUCLEOTIDE BINDING DOMAIN-CONTAINING PROTEIN"/>
    <property type="match status" value="1"/>
</dbReference>
<dbReference type="EMBL" id="BMEG01000004">
    <property type="protein sequence ID" value="GGD72545.1"/>
    <property type="molecule type" value="Genomic_DNA"/>
</dbReference>
<reference evidence="2 3" key="2">
    <citation type="submission" date="2014-03" db="EMBL/GenBank/DDBJ databases">
        <title>Draft Genome Sequences of Four Burkholderia Strains.</title>
        <authorList>
            <person name="Liu X.Y."/>
            <person name="Li C.X."/>
            <person name="Xu J.H."/>
        </authorList>
    </citation>
    <scope>NUCLEOTIDE SEQUENCE [LARGE SCALE GENOMIC DNA]</scope>
    <source>
        <strain evidence="2 3">R27</strain>
    </source>
</reference>
<comment type="caution">
    <text evidence="2">The sequence shown here is derived from an EMBL/GenBank/DDBJ whole genome shotgun (WGS) entry which is preliminary data.</text>
</comment>
<dbReference type="AlphaFoldDB" id="A0A069NRJ7"/>
<dbReference type="InterPro" id="IPR050678">
    <property type="entry name" value="DNA_Partitioning_ATPase"/>
</dbReference>
<dbReference type="Gene3D" id="3.40.50.300">
    <property type="entry name" value="P-loop containing nucleotide triphosphate hydrolases"/>
    <property type="match status" value="1"/>
</dbReference>
<dbReference type="Proteomes" id="UP000027439">
    <property type="component" value="Unassembled WGS sequence"/>
</dbReference>
<evidence type="ECO:0000313" key="1">
    <source>
        <dbReference type="EMBL" id="GGD72545.1"/>
    </source>
</evidence>